<dbReference type="AlphaFoldDB" id="A0A268NYG2"/>
<evidence type="ECO:0000313" key="2">
    <source>
        <dbReference type="Proteomes" id="UP000216207"/>
    </source>
</evidence>
<gene>
    <name evidence="1" type="ORF">CHH72_12895</name>
</gene>
<organism evidence="1 2">
    <name type="scientific">Shouchella clausii</name>
    <name type="common">Alkalihalobacillus clausii</name>
    <dbReference type="NCBI Taxonomy" id="79880"/>
    <lineage>
        <taxon>Bacteria</taxon>
        <taxon>Bacillati</taxon>
        <taxon>Bacillota</taxon>
        <taxon>Bacilli</taxon>
        <taxon>Bacillales</taxon>
        <taxon>Bacillaceae</taxon>
        <taxon>Shouchella</taxon>
    </lineage>
</organism>
<name>A0A268NYG2_SHOCL</name>
<dbReference type="RefSeq" id="WP_035205178.1">
    <property type="nucleotide sequence ID" value="NZ_BOQS01000002.1"/>
</dbReference>
<proteinExistence type="predicted"/>
<comment type="caution">
    <text evidence="1">The sequence shown here is derived from an EMBL/GenBank/DDBJ whole genome shotgun (WGS) entry which is preliminary data.</text>
</comment>
<accession>A0A268NYG2</accession>
<dbReference type="Proteomes" id="UP000216207">
    <property type="component" value="Unassembled WGS sequence"/>
</dbReference>
<reference evidence="1 2" key="1">
    <citation type="submission" date="2017-07" db="EMBL/GenBank/DDBJ databases">
        <title>Isolation and whole genome analysis of endospore-forming bacteria from heroin.</title>
        <authorList>
            <person name="Kalinowski J."/>
            <person name="Ahrens B."/>
            <person name="Al-Dilaimi A."/>
            <person name="Winkler A."/>
            <person name="Wibberg D."/>
            <person name="Schleenbecker U."/>
            <person name="Ruckert C."/>
            <person name="Wolfel R."/>
            <person name="Grass G."/>
        </authorList>
    </citation>
    <scope>NUCLEOTIDE SEQUENCE [LARGE SCALE GENOMIC DNA]</scope>
    <source>
        <strain evidence="1 2">7539</strain>
    </source>
</reference>
<dbReference type="EMBL" id="NPCC01000015">
    <property type="protein sequence ID" value="PAE88532.1"/>
    <property type="molecule type" value="Genomic_DNA"/>
</dbReference>
<evidence type="ECO:0000313" key="1">
    <source>
        <dbReference type="EMBL" id="PAE88532.1"/>
    </source>
</evidence>
<sequence length="231" mass="26313">MNKSTLVAKATLHTFVKWSKWYTAMFIGIFLVIVVLLNHLSTYDWSLLQGYLQSTRIFFLILGLMSMRGFLEYFVSNGVTRKDYFKGMASASARLAIVMTIAGLILYGLERLVYFVAGWELSHTWPFMEQSLFIQTVAMLSTFFLFYLLGWFISAGYYKFNPYAGFGMVMLCVAVVIVHNRFWGLDVPDPVVTWSDGLASSPFLSILLTAAFIAGLLWLLRQMTKNMEITA</sequence>
<protein>
    <submittedName>
        <fullName evidence="1">Uncharacterized protein</fullName>
    </submittedName>
</protein>